<gene>
    <name evidence="3" type="ORF">NLK58_15235</name>
</gene>
<sequence>MHSKQVLPDFETRLAKVQDVWRDNRSLKQATIVQYLYWIRRFHRYCMVEALSPDEQLTQAGVNNFAQWYARQRQVDTECACEEAQSALRAWAFGLSALGVEVPPWQTGMVGIFQPEPQLQAFAEHLRQHRG</sequence>
<keyword evidence="1" id="KW-0238">DNA-binding</keyword>
<name>A0ABZ2VZC1_9GAMM</name>
<dbReference type="Pfam" id="PF13495">
    <property type="entry name" value="Phage_int_SAM_4"/>
    <property type="match status" value="1"/>
</dbReference>
<dbReference type="RefSeq" id="WP_227539312.1">
    <property type="nucleotide sequence ID" value="NZ_CP101118.1"/>
</dbReference>
<evidence type="ECO:0000256" key="1">
    <source>
        <dbReference type="ARBA" id="ARBA00023125"/>
    </source>
</evidence>
<dbReference type="InterPro" id="IPR004107">
    <property type="entry name" value="Integrase_SAM-like_N"/>
</dbReference>
<proteinExistence type="predicted"/>
<evidence type="ECO:0000313" key="3">
    <source>
        <dbReference type="EMBL" id="WZF87682.1"/>
    </source>
</evidence>
<accession>A0ABZ2VZC1</accession>
<dbReference type="Gene3D" id="1.10.150.130">
    <property type="match status" value="1"/>
</dbReference>
<protein>
    <submittedName>
        <fullName evidence="3">Phage integrase N-terminal SAM-like domain-containing protein</fullName>
    </submittedName>
</protein>
<reference evidence="3 4" key="1">
    <citation type="submission" date="2022-07" db="EMBL/GenBank/DDBJ databases">
        <title>A copper resistant bacterium isolated from sediment samples of deep sea hydrothermal areas.</title>
        <authorList>
            <person name="Zeng X."/>
        </authorList>
    </citation>
    <scope>NUCLEOTIDE SEQUENCE [LARGE SCALE GENOMIC DNA]</scope>
    <source>
        <strain evidence="4">CuT 6</strain>
    </source>
</reference>
<organism evidence="3 4">
    <name type="scientific">Marinobacter metalliresistant</name>
    <dbReference type="NCBI Taxonomy" id="2961995"/>
    <lineage>
        <taxon>Bacteria</taxon>
        <taxon>Pseudomonadati</taxon>
        <taxon>Pseudomonadota</taxon>
        <taxon>Gammaproteobacteria</taxon>
        <taxon>Pseudomonadales</taxon>
        <taxon>Marinobacteraceae</taxon>
        <taxon>Marinobacter</taxon>
    </lineage>
</organism>
<dbReference type="InterPro" id="IPR010998">
    <property type="entry name" value="Integrase_recombinase_N"/>
</dbReference>
<dbReference type="EMBL" id="CP101118">
    <property type="protein sequence ID" value="WZF87682.1"/>
    <property type="molecule type" value="Genomic_DNA"/>
</dbReference>
<dbReference type="Proteomes" id="UP001475781">
    <property type="component" value="Chromosome"/>
</dbReference>
<evidence type="ECO:0000259" key="2">
    <source>
        <dbReference type="Pfam" id="PF13495"/>
    </source>
</evidence>
<feature type="domain" description="Integrase SAM-like N-terminal" evidence="2">
    <location>
        <begin position="23"/>
        <end position="76"/>
    </location>
</feature>
<evidence type="ECO:0000313" key="4">
    <source>
        <dbReference type="Proteomes" id="UP001475781"/>
    </source>
</evidence>
<keyword evidence="4" id="KW-1185">Reference proteome</keyword>